<proteinExistence type="predicted"/>
<dbReference type="AlphaFoldDB" id="A0A7C2ZDB0"/>
<dbReference type="GO" id="GO:0003924">
    <property type="term" value="F:GTPase activity"/>
    <property type="evidence" value="ECO:0007669"/>
    <property type="project" value="InterPro"/>
</dbReference>
<dbReference type="PROSITE" id="PS51419">
    <property type="entry name" value="RAB"/>
    <property type="match status" value="1"/>
</dbReference>
<organism evidence="3">
    <name type="scientific">Hydrogenobacter sp</name>
    <dbReference type="NCBI Taxonomy" id="2152829"/>
    <lineage>
        <taxon>Bacteria</taxon>
        <taxon>Pseudomonadati</taxon>
        <taxon>Aquificota</taxon>
        <taxon>Aquificia</taxon>
        <taxon>Aquificales</taxon>
        <taxon>Aquificaceae</taxon>
        <taxon>Hydrogenobacter</taxon>
    </lineage>
</organism>
<keyword evidence="2" id="KW-0342">GTP-binding</keyword>
<comment type="caution">
    <text evidence="3">The sequence shown here is derived from an EMBL/GenBank/DDBJ whole genome shotgun (WGS) entry which is preliminary data.</text>
</comment>
<keyword evidence="1" id="KW-0547">Nucleotide-binding</keyword>
<dbReference type="PANTHER" id="PTHR42708">
    <property type="entry name" value="ATP/GTP-BINDING PROTEIN-RELATED"/>
    <property type="match status" value="1"/>
</dbReference>
<dbReference type="EMBL" id="DSFP01000020">
    <property type="protein sequence ID" value="HEW45230.1"/>
    <property type="molecule type" value="Genomic_DNA"/>
</dbReference>
<accession>A0A7C2ZDB0</accession>
<sequence>MLVDVERKLVRLKIVYYGVAQSGKTTNLEKLSEMEKLDLVRLDTQGERTLVFDFTTKKVQVGDITLSFALYTIPGQDIYKDIRLTVLRGVDGLVFVVDAQRERLAENVNFYSLLKADLLRLGKSLADVPLVIQYNKMDLQNALSYQELERYINVDSYPSVCASAIKGEGVLETLKMLEDYLVSKVEKMLL</sequence>
<dbReference type="InterPro" id="IPR052705">
    <property type="entry name" value="Gliding_Motility_GTPase"/>
</dbReference>
<evidence type="ECO:0000256" key="2">
    <source>
        <dbReference type="ARBA" id="ARBA00023134"/>
    </source>
</evidence>
<dbReference type="SUPFAM" id="SSF52540">
    <property type="entry name" value="P-loop containing nucleoside triphosphate hydrolases"/>
    <property type="match status" value="1"/>
</dbReference>
<protein>
    <submittedName>
        <fullName evidence="3">Gliding motility protein</fullName>
    </submittedName>
</protein>
<evidence type="ECO:0000256" key="1">
    <source>
        <dbReference type="ARBA" id="ARBA00022741"/>
    </source>
</evidence>
<dbReference type="GO" id="GO:0005525">
    <property type="term" value="F:GTP binding"/>
    <property type="evidence" value="ECO:0007669"/>
    <property type="project" value="UniProtKB-KW"/>
</dbReference>
<evidence type="ECO:0000313" key="3">
    <source>
        <dbReference type="EMBL" id="HEW45230.1"/>
    </source>
</evidence>
<reference evidence="3" key="1">
    <citation type="journal article" date="2020" name="mSystems">
        <title>Genome- and Community-Level Interaction Insights into Carbon Utilization and Element Cycling Functions of Hydrothermarchaeota in Hydrothermal Sediment.</title>
        <authorList>
            <person name="Zhou Z."/>
            <person name="Liu Y."/>
            <person name="Xu W."/>
            <person name="Pan J."/>
            <person name="Luo Z.H."/>
            <person name="Li M."/>
        </authorList>
    </citation>
    <scope>NUCLEOTIDE SEQUENCE [LARGE SCALE GENOMIC DNA]</scope>
    <source>
        <strain evidence="3">SpSt-132</strain>
    </source>
</reference>
<gene>
    <name evidence="3" type="ORF">ENO47_00955</name>
</gene>
<name>A0A7C2ZDB0_9AQUI</name>
<dbReference type="Gene3D" id="3.40.50.300">
    <property type="entry name" value="P-loop containing nucleotide triphosphate hydrolases"/>
    <property type="match status" value="1"/>
</dbReference>
<dbReference type="InterPro" id="IPR006689">
    <property type="entry name" value="Small_GTPase_ARF/SAR"/>
</dbReference>
<dbReference type="PANTHER" id="PTHR42708:SF1">
    <property type="entry name" value="GLIDING MOTILITY PROTEIN MGLA"/>
    <property type="match status" value="1"/>
</dbReference>
<dbReference type="Pfam" id="PF00025">
    <property type="entry name" value="Arf"/>
    <property type="match status" value="1"/>
</dbReference>
<dbReference type="InterPro" id="IPR027417">
    <property type="entry name" value="P-loop_NTPase"/>
</dbReference>